<dbReference type="Proteomes" id="UP001597118">
    <property type="component" value="Unassembled WGS sequence"/>
</dbReference>
<accession>A0ABW4II98</accession>
<protein>
    <submittedName>
        <fullName evidence="1">Uncharacterized protein</fullName>
    </submittedName>
</protein>
<sequence length="272" mass="29706">MMKVFLVVTLTTFFWGYSVHAQNSLIKYDFGDKEASFNPNPGASSISFLPKVTENKAIKARVRTASDGSGAFNLVKKGADFIKESALEIVAGTTTSKFSLYNLNTGAVNKTSFNFKIDKAGTGQWVFANGVSANSDDIFQGNSGVKETSTEIFVGLRLNVSEANELNFYTRNGNKWSMVKGVGLLKGTDYLIEIYSNNSTEEKKYSKESEQILPVGTYHVWINGKRIAEQFVTGGLTAGNSLSGFLVYGVTPKGNDTMSKAWLDNLEINSNL</sequence>
<comment type="caution">
    <text evidence="1">The sequence shown here is derived from an EMBL/GenBank/DDBJ whole genome shotgun (WGS) entry which is preliminary data.</text>
</comment>
<gene>
    <name evidence="1" type="ORF">ACFSAH_17935</name>
</gene>
<dbReference type="RefSeq" id="WP_379664125.1">
    <property type="nucleotide sequence ID" value="NZ_JBHUDG010000050.1"/>
</dbReference>
<name>A0ABW4II98_9SPHI</name>
<keyword evidence="2" id="KW-1185">Reference proteome</keyword>
<evidence type="ECO:0000313" key="2">
    <source>
        <dbReference type="Proteomes" id="UP001597118"/>
    </source>
</evidence>
<organism evidence="1 2">
    <name type="scientific">Pseudopedobacter beijingensis</name>
    <dbReference type="NCBI Taxonomy" id="1207056"/>
    <lineage>
        <taxon>Bacteria</taxon>
        <taxon>Pseudomonadati</taxon>
        <taxon>Bacteroidota</taxon>
        <taxon>Sphingobacteriia</taxon>
        <taxon>Sphingobacteriales</taxon>
        <taxon>Sphingobacteriaceae</taxon>
        <taxon>Pseudopedobacter</taxon>
    </lineage>
</organism>
<proteinExistence type="predicted"/>
<reference evidence="2" key="1">
    <citation type="journal article" date="2019" name="Int. J. Syst. Evol. Microbiol.">
        <title>The Global Catalogue of Microorganisms (GCM) 10K type strain sequencing project: providing services to taxonomists for standard genome sequencing and annotation.</title>
        <authorList>
            <consortium name="The Broad Institute Genomics Platform"/>
            <consortium name="The Broad Institute Genome Sequencing Center for Infectious Disease"/>
            <person name="Wu L."/>
            <person name="Ma J."/>
        </authorList>
    </citation>
    <scope>NUCLEOTIDE SEQUENCE [LARGE SCALE GENOMIC DNA]</scope>
    <source>
        <strain evidence="2">CCUG 53762</strain>
    </source>
</reference>
<evidence type="ECO:0000313" key="1">
    <source>
        <dbReference type="EMBL" id="MFD1631759.1"/>
    </source>
</evidence>
<dbReference type="EMBL" id="JBHUDG010000050">
    <property type="protein sequence ID" value="MFD1631759.1"/>
    <property type="molecule type" value="Genomic_DNA"/>
</dbReference>